<dbReference type="HOGENOM" id="CLU_125432_0_0_14"/>
<accession>F0QQI0</accession>
<dbReference type="KEGG" id="mss:MSU_0206"/>
<dbReference type="EMBL" id="CP002525">
    <property type="protein sequence ID" value="ADX97750.1"/>
    <property type="molecule type" value="Genomic_DNA"/>
</dbReference>
<dbReference type="AlphaFoldDB" id="F0QQI0"/>
<evidence type="ECO:0000313" key="3">
    <source>
        <dbReference type="EMBL" id="ADX97750.1"/>
    </source>
</evidence>
<dbReference type="STRING" id="768700.MSU_0206"/>
<protein>
    <submittedName>
        <fullName evidence="3">Uncharacterized protein</fullName>
    </submittedName>
</protein>
<evidence type="ECO:0000256" key="1">
    <source>
        <dbReference type="SAM" id="MobiDB-lite"/>
    </source>
</evidence>
<keyword evidence="2" id="KW-0472">Membrane</keyword>
<feature type="region of interest" description="Disordered" evidence="1">
    <location>
        <begin position="151"/>
        <end position="180"/>
    </location>
</feature>
<keyword evidence="2" id="KW-0812">Transmembrane</keyword>
<dbReference type="Proteomes" id="UP000007484">
    <property type="component" value="Chromosome"/>
</dbReference>
<sequence length="180" mass="20277">MLGGLNFYGWSLIVGTAGAVSAGSYGAISYFEKERKLNGFLDSWNVKITNDKIISGEYIKREYQVDGGKKGDCRKWENKTLTVVGLEECNRRIQEKWGQPQSKQPEIWFNADSSNIEEVVKSHFQEDKSHSPNLTGVSFSSQTFEVGGLKCERKNSSDSSNIEISCFNKNEKSDEDQQIN</sequence>
<feature type="transmembrane region" description="Helical" evidence="2">
    <location>
        <begin position="12"/>
        <end position="31"/>
    </location>
</feature>
<reference evidence="3 4" key="1">
    <citation type="journal article" date="2011" name="J. Bacteriol.">
        <title>Complete genome sequences of two hemotropic Mycoplasmas, Mycoplasma haemofelis strain Ohio2 and Mycoplasma suis strain Illinois.</title>
        <authorList>
            <person name="Messick J.B."/>
            <person name="Santos A.P."/>
            <person name="Guimaraes A.M."/>
        </authorList>
    </citation>
    <scope>NUCLEOTIDE SEQUENCE [LARGE SCALE GENOMIC DNA]</scope>
    <source>
        <strain evidence="3 4">Illinois</strain>
    </source>
</reference>
<name>F0QQI0_MYCSL</name>
<proteinExistence type="predicted"/>
<dbReference type="RefSeq" id="WP_013609698.1">
    <property type="nucleotide sequence ID" value="NC_015155.1"/>
</dbReference>
<evidence type="ECO:0000313" key="4">
    <source>
        <dbReference type="Proteomes" id="UP000007484"/>
    </source>
</evidence>
<evidence type="ECO:0000256" key="2">
    <source>
        <dbReference type="SAM" id="Phobius"/>
    </source>
</evidence>
<gene>
    <name evidence="3" type="ordered locus">MSU_0206</name>
</gene>
<organism evidence="3 4">
    <name type="scientific">Mycoplasma suis (strain Illinois)</name>
    <dbReference type="NCBI Taxonomy" id="768700"/>
    <lineage>
        <taxon>Bacteria</taxon>
        <taxon>Bacillati</taxon>
        <taxon>Mycoplasmatota</taxon>
        <taxon>Mollicutes</taxon>
        <taxon>Mycoplasmataceae</taxon>
        <taxon>Mycoplasma</taxon>
    </lineage>
</organism>
<keyword evidence="2" id="KW-1133">Transmembrane helix</keyword>
<keyword evidence="4" id="KW-1185">Reference proteome</keyword>